<dbReference type="AlphaFoldDB" id="A0AAU8J983"/>
<proteinExistence type="predicted"/>
<reference evidence="1" key="1">
    <citation type="submission" date="2024-07" db="EMBL/GenBank/DDBJ databases">
        <authorList>
            <person name="Kim Y.J."/>
            <person name="Jeong J.Y."/>
        </authorList>
    </citation>
    <scope>NUCLEOTIDE SEQUENCE</scope>
    <source>
        <strain evidence="1">GIHE-MW2</strain>
    </source>
</reference>
<dbReference type="EMBL" id="CP159837">
    <property type="protein sequence ID" value="XCM35264.1"/>
    <property type="molecule type" value="Genomic_DNA"/>
</dbReference>
<sequence length="46" mass="5527">MTILVGLQRFSIETRFLSPWFLWQEAIAQRSCERIAILFPEKRSRT</sequence>
<accession>A0AAU8J983</accession>
<evidence type="ECO:0000313" key="1">
    <source>
        <dbReference type="EMBL" id="XCM35264.1"/>
    </source>
</evidence>
<dbReference type="RefSeq" id="WP_354634836.1">
    <property type="nucleotide sequence ID" value="NZ_CP159837.1"/>
</dbReference>
<protein>
    <submittedName>
        <fullName evidence="1">Uncharacterized protein</fullName>
    </submittedName>
</protein>
<organism evidence="1">
    <name type="scientific">Planktothricoides raciborskii GIHE-MW2</name>
    <dbReference type="NCBI Taxonomy" id="2792601"/>
    <lineage>
        <taxon>Bacteria</taxon>
        <taxon>Bacillati</taxon>
        <taxon>Cyanobacteriota</taxon>
        <taxon>Cyanophyceae</taxon>
        <taxon>Oscillatoriophycideae</taxon>
        <taxon>Oscillatoriales</taxon>
        <taxon>Oscillatoriaceae</taxon>
        <taxon>Planktothricoides</taxon>
    </lineage>
</organism>
<name>A0AAU8J983_9CYAN</name>
<gene>
    <name evidence="1" type="ORF">ABWT76_003925</name>
</gene>